<dbReference type="Proteomes" id="UP000885936">
    <property type="component" value="Unassembled WGS sequence"/>
</dbReference>
<organism evidence="3 4">
    <name type="scientific">Candidatus Syntropharchaeum butanivorans</name>
    <dbReference type="NCBI Taxonomy" id="1839936"/>
    <lineage>
        <taxon>Archaea</taxon>
        <taxon>Methanobacteriati</taxon>
        <taxon>Methanobacteriota</taxon>
        <taxon>Stenosarchaea group</taxon>
        <taxon>Methanomicrobia</taxon>
        <taxon>Methanosarcinales</taxon>
        <taxon>ANME-2 cluster</taxon>
        <taxon>Candidatus Syntropharchaeum</taxon>
    </lineage>
</organism>
<comment type="caution">
    <text evidence="3">The sequence shown here is derived from an EMBL/GenBank/DDBJ whole genome shotgun (WGS) entry which is preliminary data.</text>
</comment>
<reference evidence="3 4" key="1">
    <citation type="submission" date="2016-05" db="EMBL/GenBank/DDBJ databases">
        <title>Microbial consortia oxidize butane by reversing methanogenesis.</title>
        <authorList>
            <person name="Laso-Perez R."/>
            <person name="Richter M."/>
            <person name="Wegener G."/>
            <person name="Musat F."/>
        </authorList>
    </citation>
    <scope>NUCLEOTIDE SEQUENCE [LARGE SCALE GENOMIC DNA]</scope>
    <source>
        <strain evidence="3">BOX1</strain>
    </source>
</reference>
<evidence type="ECO:0000313" key="2">
    <source>
        <dbReference type="EMBL" id="HEC57539.1"/>
    </source>
</evidence>
<name>A0A1F2P6S9_9EURY</name>
<gene>
    <name evidence="2" type="ORF">ENI32_06635</name>
    <name evidence="3" type="ORF">SBU_000933</name>
</gene>
<sequence length="359" mass="39706">MVTKESGSSSGQVSIDFLVGVSLFLLALVFLVHFIPGVFVTFEPEPFDLGSVAYRTSVILMEDPGCWLNPGTMRTESDWEDHIDSVRRVGLAVDKNHPNLLSLDKIEAFADTVNLSSSNLSRALVLFRRVGSNDLFYGYNITLTDSSGNRWTRGDVPPQSGNVARIRRIGLINTSEYGWIDADSCLLGASNPAKSLIRIPNSSVAELCSRDLHFNLTNFSITGPNPKYISTKMVQTNISNETGDNLVDTGNGIHIKLGSGTKLNQPSDGYTKLNGVYQGDLNTNVDLSSSSDILEIVINQSAFTRAGFDITDPVEEDIFIEFNFNHIDCEEEHSPYNVTCYNDTLHNVHRVCNLEVWVW</sequence>
<evidence type="ECO:0000313" key="3">
    <source>
        <dbReference type="EMBL" id="OFV66391.1"/>
    </source>
</evidence>
<proteinExistence type="predicted"/>
<dbReference type="Pfam" id="PF23958">
    <property type="entry name" value="DUF7287"/>
    <property type="match status" value="1"/>
</dbReference>
<dbReference type="Proteomes" id="UP000185779">
    <property type="component" value="Unassembled WGS sequence"/>
</dbReference>
<accession>A0A1F2P6S9</accession>
<dbReference type="InterPro" id="IPR056613">
    <property type="entry name" value="DUF7287"/>
</dbReference>
<dbReference type="EMBL" id="DRIE01000109">
    <property type="protein sequence ID" value="HEC57539.1"/>
    <property type="molecule type" value="Genomic_DNA"/>
</dbReference>
<evidence type="ECO:0000256" key="1">
    <source>
        <dbReference type="SAM" id="Phobius"/>
    </source>
</evidence>
<keyword evidence="1" id="KW-1133">Transmembrane helix</keyword>
<keyword evidence="1" id="KW-0812">Transmembrane</keyword>
<feature type="transmembrane region" description="Helical" evidence="1">
    <location>
        <begin position="12"/>
        <end position="35"/>
    </location>
</feature>
<keyword evidence="4" id="KW-1185">Reference proteome</keyword>
<keyword evidence="1" id="KW-0472">Membrane</keyword>
<reference evidence="2" key="2">
    <citation type="journal article" date="2020" name="mSystems">
        <title>Genome- and Community-Level Interaction Insights into Carbon Utilization and Element Cycling Functions of Hydrothermarchaeota in Hydrothermal Sediment.</title>
        <authorList>
            <person name="Zhou Z."/>
            <person name="Liu Y."/>
            <person name="Xu W."/>
            <person name="Pan J."/>
            <person name="Luo Z.H."/>
            <person name="Li M."/>
        </authorList>
    </citation>
    <scope>NUCLEOTIDE SEQUENCE [LARGE SCALE GENOMIC DNA]</scope>
    <source>
        <strain evidence="2">HyVt-386</strain>
    </source>
</reference>
<protein>
    <submittedName>
        <fullName evidence="3">Uncharacterized protein</fullName>
    </submittedName>
</protein>
<evidence type="ECO:0000313" key="4">
    <source>
        <dbReference type="Proteomes" id="UP000185779"/>
    </source>
</evidence>
<dbReference type="AlphaFoldDB" id="A0A1F2P6S9"/>
<dbReference type="EMBL" id="LYOR01000003">
    <property type="protein sequence ID" value="OFV66391.1"/>
    <property type="molecule type" value="Genomic_DNA"/>
</dbReference>
<dbReference type="STRING" id="1839936.SBU_000933"/>